<dbReference type="Gene3D" id="3.40.50.300">
    <property type="entry name" value="P-loop containing nucleotide triphosphate hydrolases"/>
    <property type="match status" value="1"/>
</dbReference>
<reference evidence="2 4" key="1">
    <citation type="journal article" date="2012" name="Nature">
        <title>Algal genomes reveal evolutionary mosaicism and the fate of nucleomorphs.</title>
        <authorList>
            <consortium name="DOE Joint Genome Institute"/>
            <person name="Curtis B.A."/>
            <person name="Tanifuji G."/>
            <person name="Burki F."/>
            <person name="Gruber A."/>
            <person name="Irimia M."/>
            <person name="Maruyama S."/>
            <person name="Arias M.C."/>
            <person name="Ball S.G."/>
            <person name="Gile G.H."/>
            <person name="Hirakawa Y."/>
            <person name="Hopkins J.F."/>
            <person name="Kuo A."/>
            <person name="Rensing S.A."/>
            <person name="Schmutz J."/>
            <person name="Symeonidi A."/>
            <person name="Elias M."/>
            <person name="Eveleigh R.J."/>
            <person name="Herman E.K."/>
            <person name="Klute M.J."/>
            <person name="Nakayama T."/>
            <person name="Obornik M."/>
            <person name="Reyes-Prieto A."/>
            <person name="Armbrust E.V."/>
            <person name="Aves S.J."/>
            <person name="Beiko R.G."/>
            <person name="Coutinho P."/>
            <person name="Dacks J.B."/>
            <person name="Durnford D.G."/>
            <person name="Fast N.M."/>
            <person name="Green B.R."/>
            <person name="Grisdale C.J."/>
            <person name="Hempel F."/>
            <person name="Henrissat B."/>
            <person name="Hoppner M.P."/>
            <person name="Ishida K."/>
            <person name="Kim E."/>
            <person name="Koreny L."/>
            <person name="Kroth P.G."/>
            <person name="Liu Y."/>
            <person name="Malik S.B."/>
            <person name="Maier U.G."/>
            <person name="McRose D."/>
            <person name="Mock T."/>
            <person name="Neilson J.A."/>
            <person name="Onodera N.T."/>
            <person name="Poole A.M."/>
            <person name="Pritham E.J."/>
            <person name="Richards T.A."/>
            <person name="Rocap G."/>
            <person name="Roy S.W."/>
            <person name="Sarai C."/>
            <person name="Schaack S."/>
            <person name="Shirato S."/>
            <person name="Slamovits C.H."/>
            <person name="Spencer D.F."/>
            <person name="Suzuki S."/>
            <person name="Worden A.Z."/>
            <person name="Zauner S."/>
            <person name="Barry K."/>
            <person name="Bell C."/>
            <person name="Bharti A.K."/>
            <person name="Crow J.A."/>
            <person name="Grimwood J."/>
            <person name="Kramer R."/>
            <person name="Lindquist E."/>
            <person name="Lucas S."/>
            <person name="Salamov A."/>
            <person name="McFadden G.I."/>
            <person name="Lane C.E."/>
            <person name="Keeling P.J."/>
            <person name="Gray M.W."/>
            <person name="Grigoriev I.V."/>
            <person name="Archibald J.M."/>
        </authorList>
    </citation>
    <scope>NUCLEOTIDE SEQUENCE</scope>
    <source>
        <strain evidence="2 4">CCMP2712</strain>
    </source>
</reference>
<dbReference type="EnsemblProtists" id="EKX37919">
    <property type="protein sequence ID" value="EKX37919"/>
    <property type="gene ID" value="GUITHDRAFT_144613"/>
</dbReference>
<dbReference type="OrthoDB" id="271259at2759"/>
<evidence type="ECO:0000256" key="1">
    <source>
        <dbReference type="ARBA" id="ARBA00004229"/>
    </source>
</evidence>
<comment type="subcellular location">
    <subcellularLocation>
        <location evidence="1">Plastid</location>
        <location evidence="1">Chloroplast</location>
    </subcellularLocation>
</comment>
<reference evidence="3" key="3">
    <citation type="submission" date="2015-06" db="UniProtKB">
        <authorList>
            <consortium name="EnsemblProtists"/>
        </authorList>
    </citation>
    <scope>IDENTIFICATION</scope>
</reference>
<dbReference type="PANTHER" id="PTHR33477:SF2">
    <property type="entry name" value="2-PHOSPHOGLYCERATE KINASE"/>
    <property type="match status" value="1"/>
</dbReference>
<dbReference type="eggNOG" id="ENOG502QUCI">
    <property type="taxonomic scope" value="Eukaryota"/>
</dbReference>
<name>L1IPV0_GUITC</name>
<dbReference type="Pfam" id="PF13238">
    <property type="entry name" value="AAA_18"/>
    <property type="match status" value="1"/>
</dbReference>
<organism evidence="2">
    <name type="scientific">Guillardia theta (strain CCMP2712)</name>
    <name type="common">Cryptophyte</name>
    <dbReference type="NCBI Taxonomy" id="905079"/>
    <lineage>
        <taxon>Eukaryota</taxon>
        <taxon>Cryptophyceae</taxon>
        <taxon>Pyrenomonadales</taxon>
        <taxon>Geminigeraceae</taxon>
        <taxon>Guillardia</taxon>
    </lineage>
</organism>
<dbReference type="GO" id="GO:0009507">
    <property type="term" value="C:chloroplast"/>
    <property type="evidence" value="ECO:0007669"/>
    <property type="project" value="UniProtKB-SubCell"/>
</dbReference>
<sequence length="311" mass="35324">MTILPVRVWLQDHYYTFSRFLVSRVLTVTQVSYADSLKISLAVKKVLVDRGTFDVTQEQMEEALFNIMRLHGYGDEHICRYRLMTKFNHQRVPLVVMVIGTGCVGKSTLATQLAERLNLSAVLQTDLVFEVSCHASIQDGVLREVKTVYQRFETDEEFISSFRRECEAVNGGLQGELHKVLEEGKSIIIEGIHLDPTLFHNLKRKAEDAEKENGDPFIWAPFLLCTTAEEHENFLDNHWHPDLLEVLSNLGSSRAEIMTELKKNFARIETYLMDGCKSMGIPVISTSVNGFSETLDSLHSIVLDRMQAVVA</sequence>
<dbReference type="EMBL" id="JH993053">
    <property type="protein sequence ID" value="EKX37919.1"/>
    <property type="molecule type" value="Genomic_DNA"/>
</dbReference>
<dbReference type="RefSeq" id="XP_005824899.1">
    <property type="nucleotide sequence ID" value="XM_005824842.1"/>
</dbReference>
<proteinExistence type="predicted"/>
<dbReference type="OMA" id="SRYLVCR"/>
<dbReference type="HOGENOM" id="CLU_025651_2_0_1"/>
<gene>
    <name evidence="2" type="ORF">GUITHDRAFT_144613</name>
</gene>
<reference evidence="4" key="2">
    <citation type="submission" date="2012-11" db="EMBL/GenBank/DDBJ databases">
        <authorList>
            <person name="Kuo A."/>
            <person name="Curtis B.A."/>
            <person name="Tanifuji G."/>
            <person name="Burki F."/>
            <person name="Gruber A."/>
            <person name="Irimia M."/>
            <person name="Maruyama S."/>
            <person name="Arias M.C."/>
            <person name="Ball S.G."/>
            <person name="Gile G.H."/>
            <person name="Hirakawa Y."/>
            <person name="Hopkins J.F."/>
            <person name="Rensing S.A."/>
            <person name="Schmutz J."/>
            <person name="Symeonidi A."/>
            <person name="Elias M."/>
            <person name="Eveleigh R.J."/>
            <person name="Herman E.K."/>
            <person name="Klute M.J."/>
            <person name="Nakayama T."/>
            <person name="Obornik M."/>
            <person name="Reyes-Prieto A."/>
            <person name="Armbrust E.V."/>
            <person name="Aves S.J."/>
            <person name="Beiko R.G."/>
            <person name="Coutinho P."/>
            <person name="Dacks J.B."/>
            <person name="Durnford D.G."/>
            <person name="Fast N.M."/>
            <person name="Green B.R."/>
            <person name="Grisdale C."/>
            <person name="Hempe F."/>
            <person name="Henrissat B."/>
            <person name="Hoppner M.P."/>
            <person name="Ishida K.-I."/>
            <person name="Kim E."/>
            <person name="Koreny L."/>
            <person name="Kroth P.G."/>
            <person name="Liu Y."/>
            <person name="Malik S.-B."/>
            <person name="Maier U.G."/>
            <person name="McRose D."/>
            <person name="Mock T."/>
            <person name="Neilson J.A."/>
            <person name="Onodera N.T."/>
            <person name="Poole A.M."/>
            <person name="Pritham E.J."/>
            <person name="Richards T.A."/>
            <person name="Rocap G."/>
            <person name="Roy S.W."/>
            <person name="Sarai C."/>
            <person name="Schaack S."/>
            <person name="Shirato S."/>
            <person name="Slamovits C.H."/>
            <person name="Spencer D.F."/>
            <person name="Suzuki S."/>
            <person name="Worden A.Z."/>
            <person name="Zauner S."/>
            <person name="Barry K."/>
            <person name="Bell C."/>
            <person name="Bharti A.K."/>
            <person name="Crow J.A."/>
            <person name="Grimwood J."/>
            <person name="Kramer R."/>
            <person name="Lindquist E."/>
            <person name="Lucas S."/>
            <person name="Salamov A."/>
            <person name="McFadden G.I."/>
            <person name="Lane C.E."/>
            <person name="Keeling P.J."/>
            <person name="Gray M.W."/>
            <person name="Grigoriev I.V."/>
            <person name="Archibald J.M."/>
        </authorList>
    </citation>
    <scope>NUCLEOTIDE SEQUENCE</scope>
    <source>
        <strain evidence="4">CCMP2712</strain>
    </source>
</reference>
<dbReference type="GeneID" id="17294655"/>
<dbReference type="PaxDb" id="55529-EKX37919"/>
<evidence type="ECO:0008006" key="5">
    <source>
        <dbReference type="Google" id="ProtNLM"/>
    </source>
</evidence>
<protein>
    <recommendedName>
        <fullName evidence="5">2-phosphoglycerate kinase</fullName>
    </recommendedName>
</protein>
<evidence type="ECO:0000313" key="4">
    <source>
        <dbReference type="Proteomes" id="UP000011087"/>
    </source>
</evidence>
<dbReference type="Proteomes" id="UP000011087">
    <property type="component" value="Unassembled WGS sequence"/>
</dbReference>
<dbReference type="AlphaFoldDB" id="L1IPV0"/>
<dbReference type="STRING" id="905079.L1IPV0"/>
<dbReference type="SUPFAM" id="SSF52540">
    <property type="entry name" value="P-loop containing nucleoside triphosphate hydrolases"/>
    <property type="match status" value="1"/>
</dbReference>
<dbReference type="PANTHER" id="PTHR33477">
    <property type="entry name" value="P-LOOP NTPASE DOMAIN-CONTAINING PROTEIN LPA1 HOMOLOG 1"/>
    <property type="match status" value="1"/>
</dbReference>
<dbReference type="InterPro" id="IPR027417">
    <property type="entry name" value="P-loop_NTPase"/>
</dbReference>
<accession>L1IPV0</accession>
<evidence type="ECO:0000313" key="2">
    <source>
        <dbReference type="EMBL" id="EKX37919.1"/>
    </source>
</evidence>
<evidence type="ECO:0000313" key="3">
    <source>
        <dbReference type="EnsemblProtists" id="EKX37919"/>
    </source>
</evidence>
<dbReference type="KEGG" id="gtt:GUITHDRAFT_144613"/>
<keyword evidence="4" id="KW-1185">Reference proteome</keyword>